<dbReference type="PANTHER" id="PTHR15712">
    <property type="entry name" value="ARMADILLO REPEAT CONTAINING PROTEIN"/>
    <property type="match status" value="1"/>
</dbReference>
<feature type="domain" description="Armadillo repeat-containing" evidence="8">
    <location>
        <begin position="347"/>
        <end position="519"/>
    </location>
</feature>
<evidence type="ECO:0000256" key="2">
    <source>
        <dbReference type="ARBA" id="ARBA00004325"/>
    </source>
</evidence>
<feature type="compositionally biased region" description="Basic residues" evidence="7">
    <location>
        <begin position="98"/>
        <end position="110"/>
    </location>
</feature>
<dbReference type="InterPro" id="IPR016024">
    <property type="entry name" value="ARM-type_fold"/>
</dbReference>
<evidence type="ECO:0000256" key="4">
    <source>
        <dbReference type="ARBA" id="ARBA00022989"/>
    </source>
</evidence>
<dbReference type="AlphaFoldDB" id="A0A4Y7NMV7"/>
<evidence type="ECO:0000256" key="5">
    <source>
        <dbReference type="ARBA" id="ARBA00023128"/>
    </source>
</evidence>
<comment type="subcellular location">
    <subcellularLocation>
        <location evidence="1">Membrane</location>
        <topology evidence="1">Single-pass membrane protein</topology>
    </subcellularLocation>
    <subcellularLocation>
        <location evidence="2">Mitochondrion membrane</location>
    </subcellularLocation>
</comment>
<reference evidence="9" key="1">
    <citation type="submission" date="2018-08" db="EMBL/GenBank/DDBJ databases">
        <authorList>
            <person name="Cornetti L."/>
        </authorList>
    </citation>
    <scope>NUCLEOTIDE SEQUENCE</scope>
    <source>
        <strain evidence="9">OM-SAIQ-clone2</strain>
    </source>
</reference>
<dbReference type="SUPFAM" id="SSF48371">
    <property type="entry name" value="ARM repeat"/>
    <property type="match status" value="1"/>
</dbReference>
<keyword evidence="3" id="KW-0812">Transmembrane</keyword>
<name>A0A4Y7NMV7_9CRUS</name>
<proteinExistence type="evidence at transcript level"/>
<keyword evidence="5" id="KW-0496">Mitochondrion</keyword>
<feature type="region of interest" description="Disordered" evidence="7">
    <location>
        <begin position="84"/>
        <end position="181"/>
    </location>
</feature>
<sequence length="529" mass="58458">MPSKKKKYNARFPPAVQITSARNAKTLSPAHLKQCILAESRFDFLKDLVLSIPDVQADGEDSGVASVPSTPTAHQNQPLMFRSLSEAGSSSSTSRSKGTGRPRGRPRKTPTVHVPVAQNNQRTWAARKSDSEDTDSGDSEDDEDDENNSTDTDSLPKGSSSSKNGRDTTPTTAHQASVQFNAVQPNFYQEIGGQRDFMSDGPHKIILRPKTVQERIRDLNMQARQFANAVTAIQNGGNSRVNGVSGRSLQVTPWGSPRLLSPVDIRHIVPEYGDSDRDPRYSPGVSPNRYRWSRNGSMHRHRVEIEISEDNKLKEVEQLWLDEKDKIIQQLGDLLSIPQREITFQEAQYLTAILASNDDSLTLGALSVLVNLAVFSSNQENLREAGLIAVLPKLILNPTRQLKQKACMVAANMAINEKNNAGNKLKVGDDMRSVTISLVYVIQAIPLSDPGLLTSALMALVNVAVLPSWHHEIKTLLHKTYSLLDEGHWSSDGESFHSLRLLINLSCNEEMVPSLLAAQEWILHLNMNS</sequence>
<evidence type="ECO:0000256" key="7">
    <source>
        <dbReference type="SAM" id="MobiDB-lite"/>
    </source>
</evidence>
<dbReference type="InterPro" id="IPR011989">
    <property type="entry name" value="ARM-like"/>
</dbReference>
<accession>A0A4Y7NMV7</accession>
<dbReference type="Pfam" id="PF04826">
    <property type="entry name" value="Arm_2"/>
    <property type="match status" value="1"/>
</dbReference>
<evidence type="ECO:0000313" key="9">
    <source>
        <dbReference type="EMBL" id="SVE94589.1"/>
    </source>
</evidence>
<feature type="compositionally biased region" description="Acidic residues" evidence="7">
    <location>
        <begin position="132"/>
        <end position="148"/>
    </location>
</feature>
<dbReference type="InterPro" id="IPR051303">
    <property type="entry name" value="Armcx_regulator"/>
</dbReference>
<keyword evidence="4" id="KW-1133">Transmembrane helix</keyword>
<dbReference type="PANTHER" id="PTHR15712:SF23">
    <property type="entry name" value="ARMADILLO REPEAT CONTAINING 10"/>
    <property type="match status" value="1"/>
</dbReference>
<dbReference type="EMBL" id="LR024970">
    <property type="protein sequence ID" value="SVE94589.1"/>
    <property type="molecule type" value="mRNA"/>
</dbReference>
<feature type="compositionally biased region" description="Low complexity" evidence="7">
    <location>
        <begin position="88"/>
        <end position="97"/>
    </location>
</feature>
<dbReference type="Gene3D" id="1.25.10.10">
    <property type="entry name" value="Leucine-rich Repeat Variant"/>
    <property type="match status" value="1"/>
</dbReference>
<feature type="region of interest" description="Disordered" evidence="7">
    <location>
        <begin position="57"/>
        <end position="76"/>
    </location>
</feature>
<evidence type="ECO:0000256" key="1">
    <source>
        <dbReference type="ARBA" id="ARBA00004167"/>
    </source>
</evidence>
<feature type="compositionally biased region" description="Polar residues" evidence="7">
    <location>
        <begin position="67"/>
        <end position="76"/>
    </location>
</feature>
<feature type="compositionally biased region" description="Polar residues" evidence="7">
    <location>
        <begin position="157"/>
        <end position="181"/>
    </location>
</feature>
<dbReference type="InterPro" id="IPR006911">
    <property type="entry name" value="ARM-rpt_dom"/>
</dbReference>
<gene>
    <name evidence="9" type="primary">EOG090X0H1B</name>
</gene>
<evidence type="ECO:0000259" key="8">
    <source>
        <dbReference type="Pfam" id="PF04826"/>
    </source>
</evidence>
<evidence type="ECO:0000256" key="6">
    <source>
        <dbReference type="ARBA" id="ARBA00023136"/>
    </source>
</evidence>
<dbReference type="GO" id="GO:0031966">
    <property type="term" value="C:mitochondrial membrane"/>
    <property type="evidence" value="ECO:0007669"/>
    <property type="project" value="UniProtKB-SubCell"/>
</dbReference>
<organism evidence="9">
    <name type="scientific">Simocephalus serrulatus</name>
    <dbReference type="NCBI Taxonomy" id="117539"/>
    <lineage>
        <taxon>Eukaryota</taxon>
        <taxon>Metazoa</taxon>
        <taxon>Ecdysozoa</taxon>
        <taxon>Arthropoda</taxon>
        <taxon>Crustacea</taxon>
        <taxon>Branchiopoda</taxon>
        <taxon>Diplostraca</taxon>
        <taxon>Cladocera</taxon>
        <taxon>Anomopoda</taxon>
        <taxon>Daphniidae</taxon>
        <taxon>Simocephalus</taxon>
    </lineage>
</organism>
<keyword evidence="6" id="KW-0472">Membrane</keyword>
<protein>
    <submittedName>
        <fullName evidence="9">EOG090X0H1B</fullName>
    </submittedName>
</protein>
<evidence type="ECO:0000256" key="3">
    <source>
        <dbReference type="ARBA" id="ARBA00022692"/>
    </source>
</evidence>